<evidence type="ECO:0000256" key="2">
    <source>
        <dbReference type="ARBA" id="ARBA00022617"/>
    </source>
</evidence>
<accession>A0A919QEJ1</accession>
<evidence type="ECO:0000313" key="7">
    <source>
        <dbReference type="EMBL" id="GIH26481.1"/>
    </source>
</evidence>
<dbReference type="InterPro" id="IPR002397">
    <property type="entry name" value="Cyt_P450_B"/>
</dbReference>
<proteinExistence type="inferred from homology"/>
<evidence type="ECO:0000256" key="5">
    <source>
        <dbReference type="ARBA" id="ARBA00023004"/>
    </source>
</evidence>
<reference evidence="7" key="1">
    <citation type="submission" date="2021-01" db="EMBL/GenBank/DDBJ databases">
        <title>Whole genome shotgun sequence of Acrocarpospora phusangensis NBRC 108782.</title>
        <authorList>
            <person name="Komaki H."/>
            <person name="Tamura T."/>
        </authorList>
    </citation>
    <scope>NUCLEOTIDE SEQUENCE</scope>
    <source>
        <strain evidence="7">NBRC 108782</strain>
    </source>
</reference>
<dbReference type="PRINTS" id="PR00359">
    <property type="entry name" value="BP450"/>
</dbReference>
<dbReference type="EMBL" id="BOOA01000040">
    <property type="protein sequence ID" value="GIH26481.1"/>
    <property type="molecule type" value="Genomic_DNA"/>
</dbReference>
<gene>
    <name evidence="7" type="primary">cyp126</name>
    <name evidence="7" type="ORF">Aph01nite_47910</name>
</gene>
<dbReference type="GO" id="GO:0006707">
    <property type="term" value="P:cholesterol catabolic process"/>
    <property type="evidence" value="ECO:0007669"/>
    <property type="project" value="TreeGrafter"/>
</dbReference>
<evidence type="ECO:0000256" key="1">
    <source>
        <dbReference type="ARBA" id="ARBA00010617"/>
    </source>
</evidence>
<keyword evidence="3" id="KW-0479">Metal-binding</keyword>
<evidence type="ECO:0000313" key="8">
    <source>
        <dbReference type="Proteomes" id="UP000640052"/>
    </source>
</evidence>
<comment type="caution">
    <text evidence="7">The sequence shown here is derived from an EMBL/GenBank/DDBJ whole genome shotgun (WGS) entry which is preliminary data.</text>
</comment>
<evidence type="ECO:0000256" key="3">
    <source>
        <dbReference type="ARBA" id="ARBA00022723"/>
    </source>
</evidence>
<dbReference type="FunFam" id="1.10.630.10:FF:000018">
    <property type="entry name" value="Cytochrome P450 monooxygenase"/>
    <property type="match status" value="1"/>
</dbReference>
<keyword evidence="6" id="KW-0503">Monooxygenase</keyword>
<dbReference type="PANTHER" id="PTHR46696:SF4">
    <property type="entry name" value="BIOTIN BIOSYNTHESIS CYTOCHROME P450"/>
    <property type="match status" value="1"/>
</dbReference>
<keyword evidence="2" id="KW-0349">Heme</keyword>
<keyword evidence="8" id="KW-1185">Reference proteome</keyword>
<comment type="similarity">
    <text evidence="1">Belongs to the cytochrome P450 family.</text>
</comment>
<dbReference type="Pfam" id="PF00067">
    <property type="entry name" value="p450"/>
    <property type="match status" value="1"/>
</dbReference>
<dbReference type="GO" id="GO:0036199">
    <property type="term" value="F:cholest-4-en-3-one 26-monooxygenase activity"/>
    <property type="evidence" value="ECO:0007669"/>
    <property type="project" value="TreeGrafter"/>
</dbReference>
<keyword evidence="4" id="KW-0560">Oxidoreductase</keyword>
<organism evidence="7 8">
    <name type="scientific">Acrocarpospora phusangensis</name>
    <dbReference type="NCBI Taxonomy" id="1070424"/>
    <lineage>
        <taxon>Bacteria</taxon>
        <taxon>Bacillati</taxon>
        <taxon>Actinomycetota</taxon>
        <taxon>Actinomycetes</taxon>
        <taxon>Streptosporangiales</taxon>
        <taxon>Streptosporangiaceae</taxon>
        <taxon>Acrocarpospora</taxon>
    </lineage>
</organism>
<evidence type="ECO:0000256" key="6">
    <source>
        <dbReference type="ARBA" id="ARBA00023033"/>
    </source>
</evidence>
<keyword evidence="5" id="KW-0408">Iron</keyword>
<dbReference type="PANTHER" id="PTHR46696">
    <property type="entry name" value="P450, PUTATIVE (EUROFUNG)-RELATED"/>
    <property type="match status" value="1"/>
</dbReference>
<dbReference type="Gene3D" id="1.10.630.10">
    <property type="entry name" value="Cytochrome P450"/>
    <property type="match status" value="1"/>
</dbReference>
<protein>
    <submittedName>
        <fullName evidence="7">Cytochrome P450 126</fullName>
    </submittedName>
</protein>
<dbReference type="SUPFAM" id="SSF48264">
    <property type="entry name" value="Cytochrome P450"/>
    <property type="match status" value="1"/>
</dbReference>
<dbReference type="GO" id="GO:0008395">
    <property type="term" value="F:steroid hydroxylase activity"/>
    <property type="evidence" value="ECO:0007669"/>
    <property type="project" value="TreeGrafter"/>
</dbReference>
<dbReference type="AlphaFoldDB" id="A0A919QEJ1"/>
<dbReference type="InterPro" id="IPR001128">
    <property type="entry name" value="Cyt_P450"/>
</dbReference>
<evidence type="ECO:0000256" key="4">
    <source>
        <dbReference type="ARBA" id="ARBA00023002"/>
    </source>
</evidence>
<dbReference type="Proteomes" id="UP000640052">
    <property type="component" value="Unassembled WGS sequence"/>
</dbReference>
<dbReference type="CDD" id="cd11033">
    <property type="entry name" value="CYP142-like"/>
    <property type="match status" value="1"/>
</dbReference>
<name>A0A919QEJ1_9ACTN</name>
<dbReference type="GO" id="GO:0020037">
    <property type="term" value="F:heme binding"/>
    <property type="evidence" value="ECO:0007669"/>
    <property type="project" value="InterPro"/>
</dbReference>
<dbReference type="RefSeq" id="WP_204043160.1">
    <property type="nucleotide sequence ID" value="NZ_BOOA01000040.1"/>
</dbReference>
<dbReference type="GO" id="GO:0005506">
    <property type="term" value="F:iron ion binding"/>
    <property type="evidence" value="ECO:0007669"/>
    <property type="project" value="InterPro"/>
</dbReference>
<sequence>MSMAADATGLVDLTDLDTFVAQRHHALLAWLRRHRPVHWNATGPGEGFWALTRYDDVVAAYGDHQSYSSAGGAMLGGSYRSEADTSSGRMLVAADPPRHRLLRQRIHQVFGPAYVARVRARVEALVTAALERAVRDGGCDFAVDVAPELPAGALMEIMGVSHEQAHHLISLTRRMIGFRDPFYVDVEGDDRLRLAVLQAEIFEFFDDVLRGRAAAPGDDLLSVLVATRVNGRRLSEEEIYYNCMNVAVGGNETSSYSACAGVLALAENPDQHALLLADPGLLPTAINEILRWSSTNAYVQRVTTREVTAGGVRLPAGASVTLWNVSANRDETRFPQADRFQVTRSPNRHLSYGSGIHRCVGAPVAQVELPAVFGHLISHRLRFAVAGSIRRLRSNFIQGITSLPLTLEGP</sequence>
<dbReference type="InterPro" id="IPR036396">
    <property type="entry name" value="Cyt_P450_sf"/>
</dbReference>